<feature type="active site" evidence="4">
    <location>
        <position position="393"/>
    </location>
</feature>
<dbReference type="InterPro" id="IPR000192">
    <property type="entry name" value="Aminotrans_V_dom"/>
</dbReference>
<comment type="similarity">
    <text evidence="4">Belongs to the class-V pyridoxal-phosphate-dependent aminotransferase family. MOCOS subfamily.</text>
</comment>
<dbReference type="HAMAP" id="MF_03050">
    <property type="entry name" value="MOCOS"/>
    <property type="match status" value="1"/>
</dbReference>
<comment type="cofactor">
    <cofactor evidence="4">
        <name>pyridoxal 5'-phosphate</name>
        <dbReference type="ChEBI" id="CHEBI:597326"/>
    </cofactor>
</comment>
<feature type="compositionally biased region" description="Acidic residues" evidence="5">
    <location>
        <begin position="816"/>
        <end position="832"/>
    </location>
</feature>
<dbReference type="InterPro" id="IPR015424">
    <property type="entry name" value="PyrdxlP-dep_Trfase"/>
</dbReference>
<dbReference type="Pfam" id="PF03476">
    <property type="entry name" value="MOSC_N"/>
    <property type="match status" value="1"/>
</dbReference>
<gene>
    <name evidence="4" type="primary">hxB</name>
    <name evidence="7" type="ORF">CCMA1212_010647</name>
</gene>
<keyword evidence="3 4" id="KW-0501">Molybdenum cofactor biosynthesis</keyword>
<accession>A0ABY2GQV8</accession>
<comment type="catalytic activity">
    <reaction evidence="4">
        <text>Mo-molybdopterin + L-cysteine + AH2 = thio-Mo-molybdopterin + L-alanine + A + H2O</text>
        <dbReference type="Rhea" id="RHEA:42636"/>
        <dbReference type="ChEBI" id="CHEBI:13193"/>
        <dbReference type="ChEBI" id="CHEBI:15377"/>
        <dbReference type="ChEBI" id="CHEBI:17499"/>
        <dbReference type="ChEBI" id="CHEBI:35235"/>
        <dbReference type="ChEBI" id="CHEBI:57972"/>
        <dbReference type="ChEBI" id="CHEBI:71302"/>
        <dbReference type="ChEBI" id="CHEBI:82685"/>
        <dbReference type="EC" id="2.8.1.9"/>
    </reaction>
</comment>
<dbReference type="PROSITE" id="PS51340">
    <property type="entry name" value="MOSC"/>
    <property type="match status" value="1"/>
</dbReference>
<dbReference type="EC" id="2.8.1.9" evidence="4"/>
<dbReference type="InterPro" id="IPR011037">
    <property type="entry name" value="Pyrv_Knase-like_insert_dom_sf"/>
</dbReference>
<dbReference type="SUPFAM" id="SSF141673">
    <property type="entry name" value="MOSC N-terminal domain-like"/>
    <property type="match status" value="1"/>
</dbReference>
<evidence type="ECO:0000256" key="4">
    <source>
        <dbReference type="HAMAP-Rule" id="MF_03050"/>
    </source>
</evidence>
<evidence type="ECO:0000259" key="6">
    <source>
        <dbReference type="PROSITE" id="PS51340"/>
    </source>
</evidence>
<evidence type="ECO:0000256" key="2">
    <source>
        <dbReference type="ARBA" id="ARBA00022898"/>
    </source>
</evidence>
<dbReference type="SUPFAM" id="SSF53383">
    <property type="entry name" value="PLP-dependent transferases"/>
    <property type="match status" value="1"/>
</dbReference>
<feature type="region of interest" description="Disordered" evidence="5">
    <location>
        <begin position="647"/>
        <end position="673"/>
    </location>
</feature>
<dbReference type="SUPFAM" id="SSF50800">
    <property type="entry name" value="PK beta-barrel domain-like"/>
    <property type="match status" value="1"/>
</dbReference>
<comment type="function">
    <text evidence="4">Sulfurates the molybdenum cofactor. Sulfation of molybdenum is essential for xanthine dehydrogenase (XDH) and aldehyde oxidase (ADO) enzymes in which molybdenum cofactor is liganded by 1 oxygen and 1 sulfur atom in active form.</text>
</comment>
<dbReference type="Pfam" id="PF03473">
    <property type="entry name" value="MOSC"/>
    <property type="match status" value="1"/>
</dbReference>
<feature type="modified residue" description="N6-(pyridoxal phosphate)lysine" evidence="4">
    <location>
        <position position="230"/>
    </location>
</feature>
<proteinExistence type="inferred from homology"/>
<dbReference type="RefSeq" id="XP_073553841.1">
    <property type="nucleotide sequence ID" value="XM_073707683.1"/>
</dbReference>
<dbReference type="PANTHER" id="PTHR14237">
    <property type="entry name" value="MOLYBDOPTERIN COFACTOR SULFURASE MOSC"/>
    <property type="match status" value="1"/>
</dbReference>
<dbReference type="GeneID" id="300582133"/>
<comment type="caution">
    <text evidence="7">The sequence shown here is derived from an EMBL/GenBank/DDBJ whole genome shotgun (WGS) entry which is preliminary data.</text>
</comment>
<dbReference type="Gene3D" id="3.40.640.10">
    <property type="entry name" value="Type I PLP-dependent aspartate aminotransferase-like (Major domain)"/>
    <property type="match status" value="1"/>
</dbReference>
<organism evidence="7 8">
    <name type="scientific">Trichoderma ghanense</name>
    <dbReference type="NCBI Taxonomy" id="65468"/>
    <lineage>
        <taxon>Eukaryota</taxon>
        <taxon>Fungi</taxon>
        <taxon>Dikarya</taxon>
        <taxon>Ascomycota</taxon>
        <taxon>Pezizomycotina</taxon>
        <taxon>Sordariomycetes</taxon>
        <taxon>Hypocreomycetidae</taxon>
        <taxon>Hypocreales</taxon>
        <taxon>Hypocreaceae</taxon>
        <taxon>Trichoderma</taxon>
    </lineage>
</organism>
<evidence type="ECO:0000256" key="5">
    <source>
        <dbReference type="SAM" id="MobiDB-lite"/>
    </source>
</evidence>
<evidence type="ECO:0000256" key="1">
    <source>
        <dbReference type="ARBA" id="ARBA00022679"/>
    </source>
</evidence>
<keyword evidence="2 4" id="KW-0663">Pyridoxal phosphate</keyword>
<evidence type="ECO:0000256" key="3">
    <source>
        <dbReference type="ARBA" id="ARBA00023150"/>
    </source>
</evidence>
<evidence type="ECO:0000313" key="8">
    <source>
        <dbReference type="Proteomes" id="UP001642720"/>
    </source>
</evidence>
<dbReference type="Pfam" id="PF00266">
    <property type="entry name" value="Aminotran_5"/>
    <property type="match status" value="1"/>
</dbReference>
<name>A0ABY2GQV8_9HYPO</name>
<feature type="domain" description="MOSC" evidence="6">
    <location>
        <begin position="644"/>
        <end position="818"/>
    </location>
</feature>
<dbReference type="InterPro" id="IPR015421">
    <property type="entry name" value="PyrdxlP-dep_Trfase_major"/>
</dbReference>
<sequence>MERYQYNSAVEALRDEEYPMLQDSVYLDHAGSTLCSKSLMDAFAKEMTSVLYGNPHSGSSASQRSSSRIDQVRIRLLDFFKADPEQYDLVFVANATAGVKLVVEGMRSLPEGYLFAYHEACHTSVVGAREEAHESVCLDDTGVQSWVGGKTPFKPGACGSPATLFAYSAQSHMDGRRYPLSWAKQVKHSEAQSSSRTLVLLDAASLSATSQLDLSDPRFAADFVVTSLYKIFGFPDLGVLLVRRSAESVFDRRRYFGGGTVDVVLCGGEQWHAPKSYSLHERLEDGTLPFHSIIAADIAISTHQRLFGSMDQISAHTAYLSRELCRGLHSLRHANGSPVCHIYSGIPDDVTAVKAGPVVCFNIRDSRGLWIGLAEFEKLAILRKMHVRTGGVCSPAALASALELQPWELKRNLSAGIRCGEDSGRFTNKPTGIIRASLGAMNTLSDVSRFLAFVQEFFIEETLRVPDQINPTLRSRLPDTPSGMQVKSITVYPIKSCSGFTIPPGVCWEVRPEGLAWDREWCLVHRGSGQALSQKRYPRMALLQPLLLLNEGVLRVRYRGSTAKGQPSQVDISLSNNPSDYDVDFRQTSSRVCGENISAQSYLSEEINNFFSESLGVPCMLARFPAGGRGASSRLSKARLQKHQRIEKALSGQPSPFPGVPSPPESDSEQQVQPGKILLSNESPILMISASSVEMLNQAITRSGASAVDESAFRANIVIEAVPGQRSPPPYSEDLWRKIRIGNHGFKLLGACQRCQMVCVDQTTGERRQEPFVTLAKTRRLNGKVYFGTHMRHEQRGQGVDSDALRPTIEVGDAVVVDEQEEEKEEEEEEDGVREQENAEGKAPNRV</sequence>
<dbReference type="EMBL" id="PPTA01000029">
    <property type="protein sequence ID" value="TFA97639.1"/>
    <property type="molecule type" value="Genomic_DNA"/>
</dbReference>
<dbReference type="InterPro" id="IPR005303">
    <property type="entry name" value="MOCOS_middle"/>
</dbReference>
<protein>
    <recommendedName>
        <fullName evidence="4">Molybdenum cofactor sulfurase</fullName>
        <shortName evidence="4">MCS</shortName>
        <shortName evidence="4">MOS</shortName>
        <shortName evidence="4">MoCo sulfurase</shortName>
        <ecNumber evidence="4">2.8.1.9</ecNumber>
    </recommendedName>
    <alternativeName>
        <fullName evidence="4">Molybdenum cofactor sulfurtransferase</fullName>
    </alternativeName>
</protein>
<feature type="compositionally biased region" description="Pro residues" evidence="5">
    <location>
        <begin position="655"/>
        <end position="664"/>
    </location>
</feature>
<dbReference type="InterPro" id="IPR028886">
    <property type="entry name" value="MoCo_sulfurase"/>
</dbReference>
<evidence type="ECO:0000313" key="7">
    <source>
        <dbReference type="EMBL" id="TFA97639.1"/>
    </source>
</evidence>
<reference evidence="7 8" key="1">
    <citation type="submission" date="2018-01" db="EMBL/GenBank/DDBJ databases">
        <title>Genome characterization of the sugarcane-associated fungus Trichoderma ghanense CCMA-1212 and their application in lignocelulose bioconversion.</title>
        <authorList>
            <person name="Steindorff A.S."/>
            <person name="Mendes T.D."/>
            <person name="Vilela E.S.D."/>
            <person name="Rodrigues D.S."/>
            <person name="Formighieri E.F."/>
            <person name="Melo I.S."/>
            <person name="Favaro L.C.L."/>
        </authorList>
    </citation>
    <scope>NUCLEOTIDE SEQUENCE [LARGE SCALE GENOMIC DNA]</scope>
    <source>
        <strain evidence="7 8">CCMA-1212</strain>
    </source>
</reference>
<keyword evidence="8" id="KW-1185">Reference proteome</keyword>
<dbReference type="InterPro" id="IPR005302">
    <property type="entry name" value="MoCF_Sase_C"/>
</dbReference>
<feature type="region of interest" description="Disordered" evidence="5">
    <location>
        <begin position="793"/>
        <end position="847"/>
    </location>
</feature>
<dbReference type="Proteomes" id="UP001642720">
    <property type="component" value="Unassembled WGS sequence"/>
</dbReference>
<dbReference type="PANTHER" id="PTHR14237:SF80">
    <property type="entry name" value="MOLYBDENUM COFACTOR SULFURASE"/>
    <property type="match status" value="1"/>
</dbReference>
<keyword evidence="1 4" id="KW-0808">Transferase</keyword>